<keyword evidence="2" id="KW-1185">Reference proteome</keyword>
<evidence type="ECO:0000313" key="1">
    <source>
        <dbReference type="EMBL" id="SDJ00896.1"/>
    </source>
</evidence>
<proteinExistence type="predicted"/>
<evidence type="ECO:0000313" key="2">
    <source>
        <dbReference type="Proteomes" id="UP000199017"/>
    </source>
</evidence>
<dbReference type="EMBL" id="FNDU01000018">
    <property type="protein sequence ID" value="SDJ00896.1"/>
    <property type="molecule type" value="Genomic_DNA"/>
</dbReference>
<protein>
    <submittedName>
        <fullName evidence="1">Uncharacterized protein</fullName>
    </submittedName>
</protein>
<dbReference type="Proteomes" id="UP000199017">
    <property type="component" value="Unassembled WGS sequence"/>
</dbReference>
<sequence length="34" mass="3991">MKTEKEKLVVIMVDHPFKGLALLVNFQLYNGVWE</sequence>
<organism evidence="1 2">
    <name type="scientific">Alteribacillus bidgolensis</name>
    <dbReference type="NCBI Taxonomy" id="930129"/>
    <lineage>
        <taxon>Bacteria</taxon>
        <taxon>Bacillati</taxon>
        <taxon>Bacillota</taxon>
        <taxon>Bacilli</taxon>
        <taxon>Bacillales</taxon>
        <taxon>Bacillaceae</taxon>
        <taxon>Alteribacillus</taxon>
    </lineage>
</organism>
<name>A0A1G8Q8M0_9BACI</name>
<dbReference type="STRING" id="930129.SAMN05216352_11839"/>
<accession>A0A1G8Q8M0</accession>
<gene>
    <name evidence="1" type="ORF">SAMN05216352_11839</name>
</gene>
<dbReference type="AlphaFoldDB" id="A0A1G8Q8M0"/>
<reference evidence="1 2" key="1">
    <citation type="submission" date="2016-10" db="EMBL/GenBank/DDBJ databases">
        <authorList>
            <person name="de Groot N.N."/>
        </authorList>
    </citation>
    <scope>NUCLEOTIDE SEQUENCE [LARGE SCALE GENOMIC DNA]</scope>
    <source>
        <strain evidence="2">P4B,CCM 7963,CECT 7998,DSM 25260,IBRC-M 10614,KCTC 13821</strain>
    </source>
</reference>